<sequence>MNGQQPNHSGMSGYGMTPQQQQAMMQQHQYSRMLNQQQQQQQSLPQQPTLPQQTQQSMYSQNFYQQGYIQNIQIQAHGLLSNSHINNQQMALPPQQQQQFYAAQQQFQQQIPQDSLPQTQHHLQQQQEQQTPQDSLPQTQHHLQQQQVQYNPQAIYQQEHLSHQQHIPQSQPQRRQPTESMHHLSQNPSHQSAFSQPLPQQSQQQSSHSAIVSQQHPSMPPPQIIQEPSHQQPPQQQHVIHHPKPTKPSPAKEAENSALHNEMIRKQRIAEEKQKQIEREKRETQKIQDEINSRQKQADLYAKDVQERLDQFKNPILFAGCHLTTNLTKILPFPRENVSPEDIPCHNPTSCAEYLRREDPDLVGYICAEYLRREDPDLVGYMSTLLLNSFDDVKDLNVKHNEIEANIYDGNELPPLMKNVHSINQYSFHIQTEFDDITLDPELAKAVAEVVNTVNPQQEEGEAATAAKISEEMAAKKSPPQPKPISKPVNTTGKEPKGKEKAFGNSRRKKNEVGELVDSLTPYYDVSGDRSRKRKHGSARPDSASDEENQPQPSTSDGPKFFNKTKKIKKVKREDEPERPPTPTEVIKQRELEWAERERNLQDKNRRRQQQAEAEGLCVMAESESQNKVDSLLEKICDNSGSSSLIEKNILCELRKEAQKLKNWRKLHKCDGDRLAKLVQMLEKNIRDVIDEEGQLICKDLLESDDIANEMARELLNERFVRASDGATLALVIMTSHRAPKQAMIEDTIERSAQLCKQLLAHVVFPAADSIVRNSKGKKLDEKPKKRKGAGDFASSWNYDINLRVVDMIECFSELIRNYSLNEVTVALLSTMASTPFFVDGIGQIQMASIQLLSVIFRKYETFRHDIMKELLFSIHQLPPAKNLKNCYRLSSNEYVHNFTVLILQLIQSVVIIPARKRSDDGDDEKPTDEDDTFIDGCFKEAKKWAVTFLKSFLHKCTAKAEEDYRRKFELFLQDLLAALYRPDWPAAELMLTVLGSILVTTFRAKTFDISLRIASMDYLGTITARLRKDRVITGKDSNFDKTRLEMVVKSILFDEANDSTALLDDVDISKLSSTEKMQKLQQALIDFLIATKSDNDVSAEYAIAFYAGEWYKKTVDDLELSQQQHQDLQSQNLSSSEMKKAEKRYQRIVERSENMKEFLIKLADKKNLKKRGTHVAKSGRIMIDSDAAWTDHLQGYFHRQLLYHRFYLHGDQYHHLIHRRPLP</sequence>
<reference evidence="2" key="1">
    <citation type="submission" date="2022-11" db="UniProtKB">
        <authorList>
            <consortium name="WormBaseParasite"/>
        </authorList>
    </citation>
    <scope>IDENTIFICATION</scope>
</reference>
<proteinExistence type="predicted"/>
<evidence type="ECO:0000313" key="1">
    <source>
        <dbReference type="Proteomes" id="UP000887580"/>
    </source>
</evidence>
<dbReference type="Proteomes" id="UP000887580">
    <property type="component" value="Unplaced"/>
</dbReference>
<organism evidence="1 2">
    <name type="scientific">Panagrolaimus sp. PS1159</name>
    <dbReference type="NCBI Taxonomy" id="55785"/>
    <lineage>
        <taxon>Eukaryota</taxon>
        <taxon>Metazoa</taxon>
        <taxon>Ecdysozoa</taxon>
        <taxon>Nematoda</taxon>
        <taxon>Chromadorea</taxon>
        <taxon>Rhabditida</taxon>
        <taxon>Tylenchina</taxon>
        <taxon>Panagrolaimomorpha</taxon>
        <taxon>Panagrolaimoidea</taxon>
        <taxon>Panagrolaimidae</taxon>
        <taxon>Panagrolaimus</taxon>
    </lineage>
</organism>
<name>A0AC35FYJ2_9BILA</name>
<evidence type="ECO:0000313" key="2">
    <source>
        <dbReference type="WBParaSite" id="PS1159_v2.g22176.t3"/>
    </source>
</evidence>
<dbReference type="WBParaSite" id="PS1159_v2.g22176.t3">
    <property type="protein sequence ID" value="PS1159_v2.g22176.t3"/>
    <property type="gene ID" value="PS1159_v2.g22176"/>
</dbReference>
<protein>
    <submittedName>
        <fullName evidence="2">Nucleolar complex-associated protein 3 N-terminal domain-containing protein</fullName>
    </submittedName>
</protein>
<accession>A0AC35FYJ2</accession>